<keyword evidence="3" id="KW-0815">Transposition</keyword>
<dbReference type="GO" id="GO:0006313">
    <property type="term" value="P:DNA transposition"/>
    <property type="evidence" value="ECO:0007669"/>
    <property type="project" value="InterPro"/>
</dbReference>
<gene>
    <name evidence="5" type="primary">insB</name>
    <name evidence="5" type="ORF">XBP1_1130004</name>
</gene>
<dbReference type="EMBL" id="CBSW010000017">
    <property type="protein sequence ID" value="CDG95257.1"/>
    <property type="molecule type" value="Genomic_DNA"/>
</dbReference>
<comment type="similarity">
    <text evidence="2">Belongs to the transposase 27 family.</text>
</comment>
<comment type="function">
    <text evidence="1">Absolutely required for transposition of IS1.</text>
</comment>
<dbReference type="InterPro" id="IPR005063">
    <property type="entry name" value="Transposase_27"/>
</dbReference>
<reference evidence="5" key="1">
    <citation type="submission" date="2013-07" db="EMBL/GenBank/DDBJ databases">
        <title>Sub-species coevolution in mutualistic symbiosis.</title>
        <authorList>
            <person name="Murfin K."/>
            <person name="Klassen J."/>
            <person name="Lee M."/>
            <person name="Forst S."/>
            <person name="Stock P."/>
            <person name="Goodrich-Blair H."/>
        </authorList>
    </citation>
    <scope>NUCLEOTIDE SEQUENCE [LARGE SCALE GENOMIC DNA]</scope>
    <source>
        <strain evidence="5">Puntauvense</strain>
    </source>
</reference>
<dbReference type="HOGENOM" id="CLU_076276_2_1_6"/>
<sequence length="117" mass="14201">MGNKKNQRGLWYAWEPRLKRIVAHVFGDRSRKTLDKLLALLSSFNIRFYCTDDYVVYDNLPEEDHLTGKMFTQRIERTNLTQRTRVKRLNRKTISYSKSEEMHDKLIGTFIEREYYF</sequence>
<dbReference type="GO" id="GO:0003677">
    <property type="term" value="F:DNA binding"/>
    <property type="evidence" value="ECO:0007669"/>
    <property type="project" value="InterPro"/>
</dbReference>
<dbReference type="GO" id="GO:0004803">
    <property type="term" value="F:transposase activity"/>
    <property type="evidence" value="ECO:0007669"/>
    <property type="project" value="InterPro"/>
</dbReference>
<comment type="caution">
    <text evidence="5">The sequence shown here is derived from an EMBL/GenBank/DDBJ whole genome shotgun (WGS) entry which is preliminary data.</text>
</comment>
<evidence type="ECO:0000256" key="1">
    <source>
        <dbReference type="ARBA" id="ARBA00004091"/>
    </source>
</evidence>
<keyword evidence="4" id="KW-0233">DNA recombination</keyword>
<accession>A0A077NAK5</accession>
<evidence type="ECO:0000256" key="4">
    <source>
        <dbReference type="ARBA" id="ARBA00023172"/>
    </source>
</evidence>
<evidence type="ECO:0000313" key="5">
    <source>
        <dbReference type="EMBL" id="CDG95257.1"/>
    </source>
</evidence>
<proteinExistence type="inferred from homology"/>
<dbReference type="Pfam" id="PF03400">
    <property type="entry name" value="DDE_Tnp_IS1"/>
    <property type="match status" value="1"/>
</dbReference>
<evidence type="ECO:0000256" key="3">
    <source>
        <dbReference type="ARBA" id="ARBA00022578"/>
    </source>
</evidence>
<dbReference type="InterPro" id="IPR051354">
    <property type="entry name" value="Transposase_27_IS1"/>
</dbReference>
<dbReference type="PANTHER" id="PTHR33293">
    <property type="entry name" value="INSERTION ELEMENT IS1 1 PROTEIN INSB-RELATED"/>
    <property type="match status" value="1"/>
</dbReference>
<name>A0A077NAK5_XENBV</name>
<dbReference type="Proteomes" id="UP000028511">
    <property type="component" value="Unassembled WGS sequence"/>
</dbReference>
<dbReference type="PANTHER" id="PTHR33293:SF1">
    <property type="entry name" value="INSERTION ELEMENT IS1 1 PROTEIN INSB-RELATED"/>
    <property type="match status" value="1"/>
</dbReference>
<dbReference type="NCBIfam" id="NF033558">
    <property type="entry name" value="transpos_IS1"/>
    <property type="match status" value="1"/>
</dbReference>
<dbReference type="AlphaFoldDB" id="A0A077NAK5"/>
<protein>
    <submittedName>
        <fullName evidence="5">Insertion element IS1</fullName>
    </submittedName>
</protein>
<organism evidence="5">
    <name type="scientific">Xenorhabdus bovienii str. puntauvense</name>
    <dbReference type="NCBI Taxonomy" id="1398201"/>
    <lineage>
        <taxon>Bacteria</taxon>
        <taxon>Pseudomonadati</taxon>
        <taxon>Pseudomonadota</taxon>
        <taxon>Gammaproteobacteria</taxon>
        <taxon>Enterobacterales</taxon>
        <taxon>Morganellaceae</taxon>
        <taxon>Xenorhabdus</taxon>
    </lineage>
</organism>
<evidence type="ECO:0000256" key="2">
    <source>
        <dbReference type="ARBA" id="ARBA00008841"/>
    </source>
</evidence>